<feature type="domain" description="Sialate O-acetylesterase" evidence="3">
    <location>
        <begin position="111"/>
        <end position="213"/>
    </location>
</feature>
<keyword evidence="5" id="KW-1185">Reference proteome</keyword>
<dbReference type="Proteomes" id="UP000618319">
    <property type="component" value="Unassembled WGS sequence"/>
</dbReference>
<evidence type="ECO:0000256" key="1">
    <source>
        <dbReference type="ARBA" id="ARBA00022801"/>
    </source>
</evidence>
<dbReference type="SUPFAM" id="SSF49785">
    <property type="entry name" value="Galactose-binding domain-like"/>
    <property type="match status" value="1"/>
</dbReference>
<evidence type="ECO:0000313" key="4">
    <source>
        <dbReference type="EMBL" id="MBE8719395.1"/>
    </source>
</evidence>
<dbReference type="PANTHER" id="PTHR22901:SF0">
    <property type="entry name" value="SIALATE O-ACETYLESTERASE"/>
    <property type="match status" value="1"/>
</dbReference>
<dbReference type="Gene3D" id="3.40.50.1110">
    <property type="entry name" value="SGNH hydrolase"/>
    <property type="match status" value="2"/>
</dbReference>
<reference evidence="4 5" key="1">
    <citation type="submission" date="2018-02" db="EMBL/GenBank/DDBJ databases">
        <title>Sphingobacterium KA21.</title>
        <authorList>
            <person name="Vasarhelyi B.M."/>
            <person name="Deshmukh S."/>
            <person name="Balint B."/>
            <person name="Kukolya J."/>
        </authorList>
    </citation>
    <scope>NUCLEOTIDE SEQUENCE [LARGE SCALE GENOMIC DNA]</scope>
    <source>
        <strain evidence="4 5">Ka21</strain>
    </source>
</reference>
<name>A0ABR9T295_9SPHI</name>
<dbReference type="InterPro" id="IPR039329">
    <property type="entry name" value="SIAE"/>
</dbReference>
<keyword evidence="1" id="KW-0378">Hydrolase</keyword>
<proteinExistence type="predicted"/>
<dbReference type="RefSeq" id="WP_196937413.1">
    <property type="nucleotide sequence ID" value="NZ_MU158689.1"/>
</dbReference>
<accession>A0ABR9T295</accession>
<comment type="caution">
    <text evidence="4">The sequence shown here is derived from an EMBL/GenBank/DDBJ whole genome shotgun (WGS) entry which is preliminary data.</text>
</comment>
<evidence type="ECO:0000313" key="5">
    <source>
        <dbReference type="Proteomes" id="UP000618319"/>
    </source>
</evidence>
<feature type="domain" description="Sialate O-acetylesterase" evidence="3">
    <location>
        <begin position="427"/>
        <end position="520"/>
    </location>
</feature>
<dbReference type="PANTHER" id="PTHR22901">
    <property type="entry name" value="SIALATE O-ACETYLESTERASE"/>
    <property type="match status" value="1"/>
</dbReference>
<dbReference type="EMBL" id="PSKQ01000010">
    <property type="protein sequence ID" value="MBE8719395.1"/>
    <property type="molecule type" value="Genomic_DNA"/>
</dbReference>
<dbReference type="InterPro" id="IPR005181">
    <property type="entry name" value="SASA"/>
</dbReference>
<feature type="signal peptide" evidence="2">
    <location>
        <begin position="1"/>
        <end position="22"/>
    </location>
</feature>
<dbReference type="InterPro" id="IPR036514">
    <property type="entry name" value="SGNH_hydro_sf"/>
</dbReference>
<dbReference type="Pfam" id="PF03629">
    <property type="entry name" value="SASA"/>
    <property type="match status" value="2"/>
</dbReference>
<feature type="chain" id="PRO_5045873230" description="Sialate O-acetylesterase domain-containing protein" evidence="2">
    <location>
        <begin position="23"/>
        <end position="642"/>
    </location>
</feature>
<gene>
    <name evidence="4" type="ORF">C4F40_01460</name>
</gene>
<keyword evidence="2" id="KW-0732">Signal</keyword>
<protein>
    <recommendedName>
        <fullName evidence="3">Sialate O-acetylesterase domain-containing protein</fullName>
    </recommendedName>
</protein>
<organism evidence="4 5">
    <name type="scientific">Sphingobacterium pedocola</name>
    <dbReference type="NCBI Taxonomy" id="2082722"/>
    <lineage>
        <taxon>Bacteria</taxon>
        <taxon>Pseudomonadati</taxon>
        <taxon>Bacteroidota</taxon>
        <taxon>Sphingobacteriia</taxon>
        <taxon>Sphingobacteriales</taxon>
        <taxon>Sphingobacteriaceae</taxon>
        <taxon>Sphingobacterium</taxon>
    </lineage>
</organism>
<sequence>MLYRHYICFLILSIFAFPNALKAFQSDSLCVNGLFKHHMVLQREKSIPIWGTGKPETTVHVSLNNQRASATVQPDSTWRVQLSAMIAGGPHILQITDLRDSISIDDVYVGEVWLASGQSNMEFTLGSSLSWAEEQLHADFPNIRFFQVVHGMNNQQQHDVQGSWVRSSSATAAAFSGVAYHFAKKLHQEKNIAVGIIQSAWGGTPIEPWISEDALSSREETKPSVIQARESGAQPTQLYAKYLQDVEAFENASEGLRLGVHTLAYQDQHWKKVSFPLQVSSIYGDETALYIPGCYLWVRKHFDLSSLDKDATLQFDELEGEAAIYVNGTEIELKNAQGTSQGLVLPKSVLKKGRNLLAIRLRSLWATGTVGHSEGSVSLVIGTKHIKLDGEWLSNISVEPRYPDLPKERNNPGVLFNAMIAPLIPYSVQGVLWYQGEANTWRPRDYQFMFPLLIQDWRIRWQQGYMPFLFVQLPNFGGNNLAPADESWAYLREAQLMTLQQPATGMAVSIDIGDATDIHPRNKKDVGLRLYEAARHIAYHEDNVYSGPLYRRMEIKDHKIIVYFDHAGDGLISKTASVEGFKIAGADNNFEDATATIVGNTVELSHPSLKNPTTIRYGWAADPKVSLYNTAGLPASPFRTDK</sequence>
<evidence type="ECO:0000256" key="2">
    <source>
        <dbReference type="SAM" id="SignalP"/>
    </source>
</evidence>
<dbReference type="SUPFAM" id="SSF52266">
    <property type="entry name" value="SGNH hydrolase"/>
    <property type="match status" value="1"/>
</dbReference>
<dbReference type="InterPro" id="IPR008979">
    <property type="entry name" value="Galactose-bd-like_sf"/>
</dbReference>
<evidence type="ECO:0000259" key="3">
    <source>
        <dbReference type="Pfam" id="PF03629"/>
    </source>
</evidence>